<keyword evidence="3 6" id="KW-0812">Transmembrane</keyword>
<dbReference type="Pfam" id="PF03772">
    <property type="entry name" value="Competence"/>
    <property type="match status" value="1"/>
</dbReference>
<feature type="transmembrane region" description="Helical" evidence="6">
    <location>
        <begin position="211"/>
        <end position="233"/>
    </location>
</feature>
<evidence type="ECO:0000313" key="9">
    <source>
        <dbReference type="Proteomes" id="UP000004191"/>
    </source>
</evidence>
<dbReference type="eggNOG" id="COG0658">
    <property type="taxonomic scope" value="Bacteria"/>
</dbReference>
<name>H3NLN7_9FIRM</name>
<feature type="transmembrane region" description="Helical" evidence="6">
    <location>
        <begin position="46"/>
        <end position="65"/>
    </location>
</feature>
<dbReference type="PANTHER" id="PTHR30619:SF7">
    <property type="entry name" value="BETA-LACTAMASE DOMAIN PROTEIN"/>
    <property type="match status" value="1"/>
</dbReference>
<dbReference type="GO" id="GO:0005886">
    <property type="term" value="C:plasma membrane"/>
    <property type="evidence" value="ECO:0007669"/>
    <property type="project" value="UniProtKB-SubCell"/>
</dbReference>
<dbReference type="InterPro" id="IPR001279">
    <property type="entry name" value="Metallo-B-lactamas"/>
</dbReference>
<keyword evidence="9" id="KW-1185">Reference proteome</keyword>
<dbReference type="InterPro" id="IPR004477">
    <property type="entry name" value="ComEC_N"/>
</dbReference>
<dbReference type="HOGENOM" id="CLU_010363_2_1_9"/>
<evidence type="ECO:0000256" key="6">
    <source>
        <dbReference type="SAM" id="Phobius"/>
    </source>
</evidence>
<keyword evidence="4 6" id="KW-1133">Transmembrane helix</keyword>
<evidence type="ECO:0000256" key="1">
    <source>
        <dbReference type="ARBA" id="ARBA00004651"/>
    </source>
</evidence>
<feature type="transmembrane region" description="Helical" evidence="6">
    <location>
        <begin position="239"/>
        <end position="255"/>
    </location>
</feature>
<evidence type="ECO:0000256" key="4">
    <source>
        <dbReference type="ARBA" id="ARBA00022989"/>
    </source>
</evidence>
<dbReference type="eggNOG" id="COG2333">
    <property type="taxonomic scope" value="Bacteria"/>
</dbReference>
<dbReference type="AlphaFoldDB" id="H3NLN7"/>
<sequence>MKRPILSIFIPFFLGILIYEYFKININLILLFSILIYLFYTKIGKKSILVFFVIFISMSLTHIRYPEINLGKARDISGEIYYVKESEFGNTYYLTANNINFEFHSKEQFVEGDFVNVKAVVEEVSGENNFKTFNRSKYLKSKNIFYSLDIKNIKKIGHRNRLKYSLRHAISEYYKHNLNSLSYKFVNYMFLGYQGEDQIFTDIKDLGLSHILAVSGLHISILIALLYYLGVYLGFNKKIYSIFLILFLIFYGYIINFPVSIIRALVMYIISTIAIYTNNIRDKLNDLIVAAFLTLLINPFQIYSAGFYLSYLSIFSIVVIHKNIKKIFKKIPDIILISISIQIGMLPLIMYFFNQINLLVIILNIIIVPIISISLTTSIVFLILRFELLEWIINGSFLFVEKIIMLFGAVKENFVIKGASWDITQIILYYIILYCIFNYRLIINRVRRNKKFLLLFTILPIFYIKTIFMPVTIINFIDVGQGDGILLRSKGYNILFDTGGSAFAKEAKGKAYYNYLMKNGVSKIDVAFISHSDIDHVGNLDYIIDKIEIKNLYSNDKLKYNTKKLKVGDELKVGDFRFKVLVANEEADTSNDKSIVLLAEIYGKKILLTGDIEEGEKDINIKDKIDYLKVSHHGSKYSTKEEFLSKHKIDTAVISAGRKNRYGHPHKDVLKRLKRKNIKIYRTDIDGNVELKITPFSDSLIYYKKEYDVFEFIWEIFIGL</sequence>
<dbReference type="PANTHER" id="PTHR30619">
    <property type="entry name" value="DNA INTERNALIZATION/COMPETENCE PROTEIN COMEC/REC2"/>
    <property type="match status" value="1"/>
</dbReference>
<dbReference type="PATRIC" id="fig|883114.3.peg.244"/>
<accession>H3NLN7</accession>
<keyword evidence="2" id="KW-1003">Cell membrane</keyword>
<comment type="caution">
    <text evidence="8">The sequence shown here is derived from an EMBL/GenBank/DDBJ whole genome shotgun (WGS) entry which is preliminary data.</text>
</comment>
<dbReference type="NCBIfam" id="TIGR00360">
    <property type="entry name" value="ComEC_N-term"/>
    <property type="match status" value="1"/>
</dbReference>
<feature type="transmembrane region" description="Helical" evidence="6">
    <location>
        <begin position="423"/>
        <end position="441"/>
    </location>
</feature>
<evidence type="ECO:0000313" key="8">
    <source>
        <dbReference type="EMBL" id="EHR35802.1"/>
    </source>
</evidence>
<dbReference type="InterPro" id="IPR035681">
    <property type="entry name" value="ComA-like_MBL"/>
</dbReference>
<reference evidence="8 9" key="1">
    <citation type="submission" date="2012-01" db="EMBL/GenBank/DDBJ databases">
        <title>The Genome Sequence of Helcococcus kunzii ATCC 51366.</title>
        <authorList>
            <consortium name="The Broad Institute Genome Sequencing Platform"/>
            <person name="Earl A."/>
            <person name="Ward D."/>
            <person name="Feldgarden M."/>
            <person name="Gevers D."/>
            <person name="Huys G."/>
            <person name="Young S.K."/>
            <person name="Zeng Q."/>
            <person name="Gargeya S."/>
            <person name="Fitzgerald M."/>
            <person name="Haas B."/>
            <person name="Abouelleil A."/>
            <person name="Alvarado L."/>
            <person name="Arachchi H.M."/>
            <person name="Berlin A."/>
            <person name="Chapman S.B."/>
            <person name="Gearin G."/>
            <person name="Goldberg J."/>
            <person name="Griggs A."/>
            <person name="Gujja S."/>
            <person name="Hansen M."/>
            <person name="Heiman D."/>
            <person name="Howarth C."/>
            <person name="Larimer J."/>
            <person name="Lui A."/>
            <person name="MacDonald P.J.P."/>
            <person name="McCowen C."/>
            <person name="Montmayeur A."/>
            <person name="Murphy C."/>
            <person name="Neiman D."/>
            <person name="Pearson M."/>
            <person name="Priest M."/>
            <person name="Roberts A."/>
            <person name="Saif S."/>
            <person name="Shea T."/>
            <person name="Sisk P."/>
            <person name="Stolte C."/>
            <person name="Sykes S."/>
            <person name="Wortman J."/>
            <person name="Nusbaum C."/>
            <person name="Birren B."/>
        </authorList>
    </citation>
    <scope>NUCLEOTIDE SEQUENCE [LARGE SCALE GENOMIC DNA]</scope>
    <source>
        <strain evidence="8 9">ATCC 51366</strain>
    </source>
</reference>
<feature type="transmembrane region" description="Helical" evidence="6">
    <location>
        <begin position="300"/>
        <end position="321"/>
    </location>
</feature>
<dbReference type="GO" id="GO:0030420">
    <property type="term" value="P:establishment of competence for transformation"/>
    <property type="evidence" value="ECO:0007669"/>
    <property type="project" value="InterPro"/>
</dbReference>
<dbReference type="InterPro" id="IPR052159">
    <property type="entry name" value="Competence_DNA_uptake"/>
</dbReference>
<gene>
    <name evidence="8" type="ORF">HMPREF9709_00248</name>
</gene>
<dbReference type="Proteomes" id="UP000004191">
    <property type="component" value="Unassembled WGS sequence"/>
</dbReference>
<feature type="transmembrane region" description="Helical" evidence="6">
    <location>
        <begin position="453"/>
        <end position="477"/>
    </location>
</feature>
<dbReference type="STRING" id="883114.HMPREF9709_00248"/>
<proteinExistence type="predicted"/>
<dbReference type="OrthoDB" id="9761531at2"/>
<dbReference type="InterPro" id="IPR036866">
    <property type="entry name" value="RibonucZ/Hydroxyglut_hydro"/>
</dbReference>
<evidence type="ECO:0000256" key="5">
    <source>
        <dbReference type="ARBA" id="ARBA00023136"/>
    </source>
</evidence>
<feature type="transmembrane region" description="Helical" evidence="6">
    <location>
        <begin position="333"/>
        <end position="353"/>
    </location>
</feature>
<dbReference type="Gene3D" id="3.60.15.10">
    <property type="entry name" value="Ribonuclease Z/Hydroxyacylglutathione hydrolase-like"/>
    <property type="match status" value="1"/>
</dbReference>
<dbReference type="CDD" id="cd07731">
    <property type="entry name" value="ComA-like_MBL-fold"/>
    <property type="match status" value="1"/>
</dbReference>
<evidence type="ECO:0000256" key="3">
    <source>
        <dbReference type="ARBA" id="ARBA00022692"/>
    </source>
</evidence>
<dbReference type="SMART" id="SM00849">
    <property type="entry name" value="Lactamase_B"/>
    <property type="match status" value="1"/>
</dbReference>
<dbReference type="InterPro" id="IPR004797">
    <property type="entry name" value="Competence_ComEC/Rec2"/>
</dbReference>
<comment type="subcellular location">
    <subcellularLocation>
        <location evidence="1">Cell membrane</location>
        <topology evidence="1">Multi-pass membrane protein</topology>
    </subcellularLocation>
</comment>
<feature type="transmembrane region" description="Helical" evidence="6">
    <location>
        <begin position="12"/>
        <end position="40"/>
    </location>
</feature>
<feature type="domain" description="Metallo-beta-lactamase" evidence="7">
    <location>
        <begin position="481"/>
        <end position="658"/>
    </location>
</feature>
<evidence type="ECO:0000256" key="2">
    <source>
        <dbReference type="ARBA" id="ARBA00022475"/>
    </source>
</evidence>
<dbReference type="EMBL" id="AGEI01000007">
    <property type="protein sequence ID" value="EHR35802.1"/>
    <property type="molecule type" value="Genomic_DNA"/>
</dbReference>
<protein>
    <recommendedName>
        <fullName evidence="7">Metallo-beta-lactamase domain-containing protein</fullName>
    </recommendedName>
</protein>
<feature type="transmembrane region" description="Helical" evidence="6">
    <location>
        <begin position="359"/>
        <end position="384"/>
    </location>
</feature>
<dbReference type="SUPFAM" id="SSF56281">
    <property type="entry name" value="Metallo-hydrolase/oxidoreductase"/>
    <property type="match status" value="1"/>
</dbReference>
<organism evidence="8 9">
    <name type="scientific">Helcococcus kunzii ATCC 51366</name>
    <dbReference type="NCBI Taxonomy" id="883114"/>
    <lineage>
        <taxon>Bacteria</taxon>
        <taxon>Bacillati</taxon>
        <taxon>Bacillota</taxon>
        <taxon>Tissierellia</taxon>
        <taxon>Tissierellales</taxon>
        <taxon>Peptoniphilaceae</taxon>
        <taxon>Helcococcus</taxon>
    </lineage>
</organism>
<keyword evidence="5 6" id="KW-0472">Membrane</keyword>
<feature type="transmembrane region" description="Helical" evidence="6">
    <location>
        <begin position="391"/>
        <end position="411"/>
    </location>
</feature>
<dbReference type="NCBIfam" id="TIGR00361">
    <property type="entry name" value="ComEC_Rec2"/>
    <property type="match status" value="1"/>
</dbReference>
<dbReference type="Pfam" id="PF00753">
    <property type="entry name" value="Lactamase_B"/>
    <property type="match status" value="1"/>
</dbReference>
<evidence type="ECO:0000259" key="7">
    <source>
        <dbReference type="SMART" id="SM00849"/>
    </source>
</evidence>